<accession>N8Y9V2</accession>
<sequence>MKNKIILLSVFLFLNSFSNIYAVNCPENIEERTYQFIDGDIKLDIEQTKLCAKQGNIRAQKDLALAYASGRLGLEQDFKQSFEWNYKAALQGDAEAQTELGKDFENGFGIQQDEQKAMYWYTKASDQNYGRAQLYIGMLYAYGKGVERDTDKAIAWYYKAAENGNTSAQMFVETFGLNK</sequence>
<dbReference type="Pfam" id="PF08238">
    <property type="entry name" value="Sel1"/>
    <property type="match status" value="3"/>
</dbReference>
<feature type="chain" id="PRO_5004136809" description="Sel1 repeat protein" evidence="1">
    <location>
        <begin position="23"/>
        <end position="179"/>
    </location>
</feature>
<name>N8Y9V2_9GAMM</name>
<dbReference type="SMART" id="SM00671">
    <property type="entry name" value="SEL1"/>
    <property type="match status" value="3"/>
</dbReference>
<evidence type="ECO:0000256" key="1">
    <source>
        <dbReference type="SAM" id="SignalP"/>
    </source>
</evidence>
<evidence type="ECO:0000313" key="2">
    <source>
        <dbReference type="EMBL" id="ENV33431.1"/>
    </source>
</evidence>
<dbReference type="InterPro" id="IPR006597">
    <property type="entry name" value="Sel1-like"/>
</dbReference>
<dbReference type="PATRIC" id="fig|1120926.3.peg.2379"/>
<dbReference type="AlphaFoldDB" id="N8Y9V2"/>
<dbReference type="Proteomes" id="UP000013117">
    <property type="component" value="Unassembled WGS sequence"/>
</dbReference>
<protein>
    <recommendedName>
        <fullName evidence="4">Sel1 repeat protein</fullName>
    </recommendedName>
</protein>
<feature type="signal peptide" evidence="1">
    <location>
        <begin position="1"/>
        <end position="22"/>
    </location>
</feature>
<gene>
    <name evidence="2" type="ORF">F960_02464</name>
</gene>
<dbReference type="SUPFAM" id="SSF81901">
    <property type="entry name" value="HCP-like"/>
    <property type="match status" value="1"/>
</dbReference>
<keyword evidence="1" id="KW-0732">Signal</keyword>
<dbReference type="OrthoDB" id="9792653at2"/>
<dbReference type="PANTHER" id="PTHR11102:SF160">
    <property type="entry name" value="ERAD-ASSOCIATED E3 UBIQUITIN-PROTEIN LIGASE COMPONENT HRD3"/>
    <property type="match status" value="1"/>
</dbReference>
<dbReference type="eggNOG" id="COG0790">
    <property type="taxonomic scope" value="Bacteria"/>
</dbReference>
<organism evidence="2 3">
    <name type="scientific">Acinetobacter gerneri DSM 14967 = CIP 107464 = MTCC 9824</name>
    <dbReference type="NCBI Taxonomy" id="1120926"/>
    <lineage>
        <taxon>Bacteria</taxon>
        <taxon>Pseudomonadati</taxon>
        <taxon>Pseudomonadota</taxon>
        <taxon>Gammaproteobacteria</taxon>
        <taxon>Moraxellales</taxon>
        <taxon>Moraxellaceae</taxon>
        <taxon>Acinetobacter</taxon>
    </lineage>
</organism>
<dbReference type="InterPro" id="IPR050767">
    <property type="entry name" value="Sel1_AlgK"/>
</dbReference>
<dbReference type="GeneID" id="84209786"/>
<keyword evidence="3" id="KW-1185">Reference proteome</keyword>
<dbReference type="HOGENOM" id="CLU_000288_36_12_6"/>
<evidence type="ECO:0008006" key="4">
    <source>
        <dbReference type="Google" id="ProtNLM"/>
    </source>
</evidence>
<dbReference type="STRING" id="202952.GCA_000747725_04010"/>
<dbReference type="PANTHER" id="PTHR11102">
    <property type="entry name" value="SEL-1-LIKE PROTEIN"/>
    <property type="match status" value="1"/>
</dbReference>
<dbReference type="RefSeq" id="WP_004863997.1">
    <property type="nucleotide sequence ID" value="NZ_ASYY01000001.1"/>
</dbReference>
<dbReference type="Gene3D" id="1.25.40.10">
    <property type="entry name" value="Tetratricopeptide repeat domain"/>
    <property type="match status" value="1"/>
</dbReference>
<dbReference type="EMBL" id="APPN01000069">
    <property type="protein sequence ID" value="ENV33431.1"/>
    <property type="molecule type" value="Genomic_DNA"/>
</dbReference>
<reference evidence="2 3" key="1">
    <citation type="submission" date="2013-02" db="EMBL/GenBank/DDBJ databases">
        <title>The Genome Sequence of Acinetobacter gerneri CIP 107464.</title>
        <authorList>
            <consortium name="The Broad Institute Genome Sequencing Platform"/>
            <consortium name="The Broad Institute Genome Sequencing Center for Infectious Disease"/>
            <person name="Cerqueira G."/>
            <person name="Feldgarden M."/>
            <person name="Courvalin P."/>
            <person name="Perichon B."/>
            <person name="Grillot-Courvalin C."/>
            <person name="Clermont D."/>
            <person name="Rocha E."/>
            <person name="Yoon E.-J."/>
            <person name="Nemec A."/>
            <person name="Walker B."/>
            <person name="Young S.K."/>
            <person name="Zeng Q."/>
            <person name="Gargeya S."/>
            <person name="Fitzgerald M."/>
            <person name="Haas B."/>
            <person name="Abouelleil A."/>
            <person name="Alvarado L."/>
            <person name="Arachchi H.M."/>
            <person name="Berlin A.M."/>
            <person name="Chapman S.B."/>
            <person name="Dewar J."/>
            <person name="Goldberg J."/>
            <person name="Griggs A."/>
            <person name="Gujja S."/>
            <person name="Hansen M."/>
            <person name="Howarth C."/>
            <person name="Imamovic A."/>
            <person name="Larimer J."/>
            <person name="McCowan C."/>
            <person name="Murphy C."/>
            <person name="Neiman D."/>
            <person name="Pearson M."/>
            <person name="Priest M."/>
            <person name="Roberts A."/>
            <person name="Saif S."/>
            <person name="Shea T."/>
            <person name="Sisk P."/>
            <person name="Sykes S."/>
            <person name="Wortman J."/>
            <person name="Nusbaum C."/>
            <person name="Birren B."/>
        </authorList>
    </citation>
    <scope>NUCLEOTIDE SEQUENCE [LARGE SCALE GENOMIC DNA]</scope>
    <source>
        <strain evidence="2 3">CIP 107464</strain>
    </source>
</reference>
<proteinExistence type="predicted"/>
<evidence type="ECO:0000313" key="3">
    <source>
        <dbReference type="Proteomes" id="UP000013117"/>
    </source>
</evidence>
<comment type="caution">
    <text evidence="2">The sequence shown here is derived from an EMBL/GenBank/DDBJ whole genome shotgun (WGS) entry which is preliminary data.</text>
</comment>
<dbReference type="InterPro" id="IPR011990">
    <property type="entry name" value="TPR-like_helical_dom_sf"/>
</dbReference>